<dbReference type="STRING" id="573061.Clocel_1485"/>
<dbReference type="OrthoDB" id="9788907at2"/>
<evidence type="ECO:0000256" key="5">
    <source>
        <dbReference type="ARBA" id="ARBA00022989"/>
    </source>
</evidence>
<evidence type="ECO:0000256" key="7">
    <source>
        <dbReference type="SAM" id="Phobius"/>
    </source>
</evidence>
<evidence type="ECO:0000256" key="2">
    <source>
        <dbReference type="ARBA" id="ARBA00005262"/>
    </source>
</evidence>
<dbReference type="KEGG" id="ccb:Clocel_1485"/>
<gene>
    <name evidence="8" type="ordered locus">Clocel_1485</name>
</gene>
<keyword evidence="3" id="KW-1003">Cell membrane</keyword>
<dbReference type="PANTHER" id="PTHR43663:SF2">
    <property type="entry name" value="CHROMATE TRANSPORT PROTEIN-RELATED"/>
    <property type="match status" value="1"/>
</dbReference>
<dbReference type="HOGENOM" id="CLU_018106_1_0_9"/>
<evidence type="ECO:0000256" key="3">
    <source>
        <dbReference type="ARBA" id="ARBA00022475"/>
    </source>
</evidence>
<dbReference type="EMBL" id="CP002160">
    <property type="protein sequence ID" value="ADL51236.1"/>
    <property type="molecule type" value="Genomic_DNA"/>
</dbReference>
<comment type="subcellular location">
    <subcellularLocation>
        <location evidence="1">Cell membrane</location>
        <topology evidence="1">Multi-pass membrane protein</topology>
    </subcellularLocation>
</comment>
<dbReference type="Proteomes" id="UP000002730">
    <property type="component" value="Chromosome"/>
</dbReference>
<keyword evidence="9" id="KW-1185">Reference proteome</keyword>
<evidence type="ECO:0000313" key="8">
    <source>
        <dbReference type="EMBL" id="ADL51236.1"/>
    </source>
</evidence>
<keyword evidence="6 7" id="KW-0472">Membrane</keyword>
<dbReference type="AlphaFoldDB" id="D9SW92"/>
<dbReference type="eggNOG" id="COG2059">
    <property type="taxonomic scope" value="Bacteria"/>
</dbReference>
<dbReference type="GO" id="GO:0015109">
    <property type="term" value="F:chromate transmembrane transporter activity"/>
    <property type="evidence" value="ECO:0007669"/>
    <property type="project" value="InterPro"/>
</dbReference>
<reference evidence="8 9" key="1">
    <citation type="submission" date="2010-08" db="EMBL/GenBank/DDBJ databases">
        <title>Complete sequence of Clostridium cellulovorans 743B.</title>
        <authorList>
            <consortium name="US DOE Joint Genome Institute"/>
            <person name="Lucas S."/>
            <person name="Copeland A."/>
            <person name="Lapidus A."/>
            <person name="Cheng J.-F."/>
            <person name="Bruce D."/>
            <person name="Goodwin L."/>
            <person name="Pitluck S."/>
            <person name="Chertkov O."/>
            <person name="Detter J.C."/>
            <person name="Han C."/>
            <person name="Tapia R."/>
            <person name="Land M."/>
            <person name="Hauser L."/>
            <person name="Chang Y.-J."/>
            <person name="Jeffries C."/>
            <person name="Kyrpides N."/>
            <person name="Ivanova N."/>
            <person name="Mikhailova N."/>
            <person name="Hemme C.L."/>
            <person name="Woyke T."/>
        </authorList>
    </citation>
    <scope>NUCLEOTIDE SEQUENCE [LARGE SCALE GENOMIC DNA]</scope>
    <source>
        <strain evidence="9">ATCC 35296 / DSM 3052 / OCM 3 / 743B</strain>
    </source>
</reference>
<dbReference type="Pfam" id="PF02417">
    <property type="entry name" value="Chromate_transp"/>
    <property type="match status" value="1"/>
</dbReference>
<keyword evidence="5 7" id="KW-1133">Transmembrane helix</keyword>
<name>D9SW92_CLOC7</name>
<dbReference type="InterPro" id="IPR003370">
    <property type="entry name" value="Chromate_transpt"/>
</dbReference>
<feature type="transmembrane region" description="Helical" evidence="7">
    <location>
        <begin position="111"/>
        <end position="129"/>
    </location>
</feature>
<dbReference type="GO" id="GO:0005886">
    <property type="term" value="C:plasma membrane"/>
    <property type="evidence" value="ECO:0007669"/>
    <property type="project" value="UniProtKB-SubCell"/>
</dbReference>
<feature type="transmembrane region" description="Helical" evidence="7">
    <location>
        <begin position="159"/>
        <end position="176"/>
    </location>
</feature>
<feature type="transmembrane region" description="Helical" evidence="7">
    <location>
        <begin position="7"/>
        <end position="29"/>
    </location>
</feature>
<protein>
    <submittedName>
        <fullName evidence="8">Chromate transporter</fullName>
    </submittedName>
</protein>
<evidence type="ECO:0000256" key="6">
    <source>
        <dbReference type="ARBA" id="ARBA00023136"/>
    </source>
</evidence>
<feature type="transmembrane region" description="Helical" evidence="7">
    <location>
        <begin position="76"/>
        <end position="99"/>
    </location>
</feature>
<proteinExistence type="inferred from homology"/>
<accession>D9SW92</accession>
<keyword evidence="4 7" id="KW-0812">Transmembrane</keyword>
<dbReference type="InterPro" id="IPR052518">
    <property type="entry name" value="CHR_Transporter"/>
</dbReference>
<dbReference type="PANTHER" id="PTHR43663">
    <property type="entry name" value="CHROMATE TRANSPORT PROTEIN-RELATED"/>
    <property type="match status" value="1"/>
</dbReference>
<evidence type="ECO:0000256" key="4">
    <source>
        <dbReference type="ARBA" id="ARBA00022692"/>
    </source>
</evidence>
<dbReference type="RefSeq" id="WP_010077564.1">
    <property type="nucleotide sequence ID" value="NC_014393.1"/>
</dbReference>
<evidence type="ECO:0000313" key="9">
    <source>
        <dbReference type="Proteomes" id="UP000002730"/>
    </source>
</evidence>
<comment type="similarity">
    <text evidence="2">Belongs to the chromate ion transporter (CHR) (TC 2.A.51) family.</text>
</comment>
<sequence length="180" mass="19385">MRKLFDLFYIFFKIGTFTLGGGPSMLPLIEKASVDDKKWLSKEEFVDMVALAQSIPGPIAVDTAVYIGYKVSGIPGSIAAVLGATISAFTPILIIAIYFTNISHNKNVEAIFSGIRPAIVALLAVPALNMGKTAKINKKTIIIPIITVILVSFFKVNAIYLIVLAGIGGLLYGLLIKRRT</sequence>
<organism evidence="8 9">
    <name type="scientific">Clostridium cellulovorans (strain ATCC 35296 / DSM 3052 / OCM 3 / 743B)</name>
    <dbReference type="NCBI Taxonomy" id="573061"/>
    <lineage>
        <taxon>Bacteria</taxon>
        <taxon>Bacillati</taxon>
        <taxon>Bacillota</taxon>
        <taxon>Clostridia</taxon>
        <taxon>Eubacteriales</taxon>
        <taxon>Clostridiaceae</taxon>
        <taxon>Clostridium</taxon>
    </lineage>
</organism>
<evidence type="ECO:0000256" key="1">
    <source>
        <dbReference type="ARBA" id="ARBA00004651"/>
    </source>
</evidence>